<gene>
    <name evidence="13" type="ORF">BP6252_11038</name>
</gene>
<evidence type="ECO:0000256" key="9">
    <source>
        <dbReference type="ARBA" id="ARBA00023136"/>
    </source>
</evidence>
<feature type="transmembrane region" description="Helical" evidence="11">
    <location>
        <begin position="279"/>
        <end position="299"/>
    </location>
</feature>
<dbReference type="EMBL" id="PDLM01000013">
    <property type="protein sequence ID" value="RDW63493.1"/>
    <property type="molecule type" value="Genomic_DNA"/>
</dbReference>
<keyword evidence="9 11" id="KW-0472">Membrane</keyword>
<comment type="similarity">
    <text evidence="3">Belongs to the TVP38/TMEM64 family.</text>
</comment>
<dbReference type="AlphaFoldDB" id="A0A3D8QNU4"/>
<comment type="subcellular location">
    <subcellularLocation>
        <location evidence="2">Golgi apparatus membrane</location>
        <topology evidence="2">Multi-pass membrane protein</topology>
    </subcellularLocation>
</comment>
<feature type="domain" description="VTT" evidence="12">
    <location>
        <begin position="154"/>
        <end position="267"/>
    </location>
</feature>
<evidence type="ECO:0000313" key="13">
    <source>
        <dbReference type="EMBL" id="RDW63493.1"/>
    </source>
</evidence>
<protein>
    <recommendedName>
        <fullName evidence="4">Golgi apparatus membrane protein TVP38</fullName>
    </recommendedName>
    <alternativeName>
        <fullName evidence="5">Golgi apparatus membrane protein tvp38</fullName>
    </alternativeName>
</protein>
<evidence type="ECO:0000313" key="14">
    <source>
        <dbReference type="Proteomes" id="UP000256645"/>
    </source>
</evidence>
<feature type="transmembrane region" description="Helical" evidence="11">
    <location>
        <begin position="165"/>
        <end position="189"/>
    </location>
</feature>
<evidence type="ECO:0000256" key="3">
    <source>
        <dbReference type="ARBA" id="ARBA00008640"/>
    </source>
</evidence>
<dbReference type="STRING" id="1849047.A0A3D8QNU4"/>
<dbReference type="InterPro" id="IPR051076">
    <property type="entry name" value="Golgi_membrane_TVP38/TMEM64"/>
</dbReference>
<comment type="function">
    <text evidence="1">Golgi membrane protein involved in vesicular trafficking and spindle migration.</text>
</comment>
<evidence type="ECO:0000256" key="11">
    <source>
        <dbReference type="SAM" id="Phobius"/>
    </source>
</evidence>
<dbReference type="Pfam" id="PF09335">
    <property type="entry name" value="VTT_dom"/>
    <property type="match status" value="1"/>
</dbReference>
<reference evidence="13 14" key="1">
    <citation type="journal article" date="2018" name="IMA Fungus">
        <title>IMA Genome-F 9: Draft genome sequence of Annulohypoxylon stygium, Aspergillus mulundensis, Berkeleyomyces basicola (syn. Thielaviopsis basicola), Ceratocystis smalleyi, two Cercospora beticola strains, Coleophoma cylindrospora, Fusarium fracticaudum, Phialophora cf. hyalina, and Morchella septimelata.</title>
        <authorList>
            <person name="Wingfield B.D."/>
            <person name="Bills G.F."/>
            <person name="Dong Y."/>
            <person name="Huang W."/>
            <person name="Nel W.J."/>
            <person name="Swalarsk-Parry B.S."/>
            <person name="Vaghefi N."/>
            <person name="Wilken P.M."/>
            <person name="An Z."/>
            <person name="de Beer Z.W."/>
            <person name="De Vos L."/>
            <person name="Chen L."/>
            <person name="Duong T.A."/>
            <person name="Gao Y."/>
            <person name="Hammerbacher A."/>
            <person name="Kikkert J.R."/>
            <person name="Li Y."/>
            <person name="Li H."/>
            <person name="Li K."/>
            <person name="Li Q."/>
            <person name="Liu X."/>
            <person name="Ma X."/>
            <person name="Naidoo K."/>
            <person name="Pethybridge S.J."/>
            <person name="Sun J."/>
            <person name="Steenkamp E.T."/>
            <person name="van der Nest M.A."/>
            <person name="van Wyk S."/>
            <person name="Wingfield M.J."/>
            <person name="Xiong C."/>
            <person name="Yue Q."/>
            <person name="Zhang X."/>
        </authorList>
    </citation>
    <scope>NUCLEOTIDE SEQUENCE [LARGE SCALE GENOMIC DNA]</scope>
    <source>
        <strain evidence="13 14">BP6252</strain>
    </source>
</reference>
<feature type="transmembrane region" description="Helical" evidence="11">
    <location>
        <begin position="246"/>
        <end position="267"/>
    </location>
</feature>
<evidence type="ECO:0000259" key="12">
    <source>
        <dbReference type="Pfam" id="PF09335"/>
    </source>
</evidence>
<feature type="region of interest" description="Disordered" evidence="10">
    <location>
        <begin position="1"/>
        <end position="37"/>
    </location>
</feature>
<evidence type="ECO:0000256" key="6">
    <source>
        <dbReference type="ARBA" id="ARBA00022692"/>
    </source>
</evidence>
<accession>A0A3D8QNU4</accession>
<keyword evidence="8" id="KW-0333">Golgi apparatus</keyword>
<dbReference type="PANTHER" id="PTHR47549">
    <property type="entry name" value="GOLGI APPARATUS MEMBRANE PROTEIN TVP38-RELATED"/>
    <property type="match status" value="1"/>
</dbReference>
<dbReference type="InterPro" id="IPR032816">
    <property type="entry name" value="VTT_dom"/>
</dbReference>
<evidence type="ECO:0000256" key="1">
    <source>
        <dbReference type="ARBA" id="ARBA00002978"/>
    </source>
</evidence>
<sequence>MNHPTHYAEDGDVYRPQAPLSQAPPYPDYSDAAELPHPDPVYAAPAQPYASVAPVPSRSSEVPLADGMGGTAAQKDAFELQSRRLSKKWQRRLYWMVPLGIITIVLCVLFEVYETDFETWVSPLADWLRARESWSWVIPVAILFLLSFPPLFGHEIVQIVVGLTYPLGVAIGIACAGAVLGEAGCFVVFKYGFTSWVEKKIETNIKWAATARIAQEAGFRGVLVIRYSIVPPHLANPLFSCTGMKFWLYMVTVFLSLPKSIVFVALGTGSSESSKAVKWGKVVAIGVVVIITIFASLWIRKKMKVAIAEIKAERYTAQGGEELAMLRPEEHNMYVNDTGDTSYHK</sequence>
<name>A0A3D8QNU4_9HELO</name>
<feature type="compositionally biased region" description="Basic and acidic residues" evidence="10">
    <location>
        <begin position="1"/>
        <end position="13"/>
    </location>
</feature>
<evidence type="ECO:0000256" key="10">
    <source>
        <dbReference type="SAM" id="MobiDB-lite"/>
    </source>
</evidence>
<dbReference type="Proteomes" id="UP000256645">
    <property type="component" value="Unassembled WGS sequence"/>
</dbReference>
<feature type="transmembrane region" description="Helical" evidence="11">
    <location>
        <begin position="93"/>
        <end position="113"/>
    </location>
</feature>
<dbReference type="GO" id="GO:0000139">
    <property type="term" value="C:Golgi membrane"/>
    <property type="evidence" value="ECO:0007669"/>
    <property type="project" value="UniProtKB-SubCell"/>
</dbReference>
<evidence type="ECO:0000256" key="4">
    <source>
        <dbReference type="ARBA" id="ARBA00013533"/>
    </source>
</evidence>
<dbReference type="PANTHER" id="PTHR47549:SF2">
    <property type="entry name" value="GOLGI APPARATUS MEMBRANE PROTEIN TVP38"/>
    <property type="match status" value="1"/>
</dbReference>
<proteinExistence type="inferred from homology"/>
<evidence type="ECO:0000256" key="7">
    <source>
        <dbReference type="ARBA" id="ARBA00022989"/>
    </source>
</evidence>
<feature type="transmembrane region" description="Helical" evidence="11">
    <location>
        <begin position="133"/>
        <end position="153"/>
    </location>
</feature>
<evidence type="ECO:0000256" key="2">
    <source>
        <dbReference type="ARBA" id="ARBA00004653"/>
    </source>
</evidence>
<evidence type="ECO:0000256" key="5">
    <source>
        <dbReference type="ARBA" id="ARBA00020673"/>
    </source>
</evidence>
<dbReference type="OrthoDB" id="166803at2759"/>
<keyword evidence="6 11" id="KW-0812">Transmembrane</keyword>
<keyword evidence="14" id="KW-1185">Reference proteome</keyword>
<keyword evidence="7 11" id="KW-1133">Transmembrane helix</keyword>
<comment type="caution">
    <text evidence="13">The sequence shown here is derived from an EMBL/GenBank/DDBJ whole genome shotgun (WGS) entry which is preliminary data.</text>
</comment>
<evidence type="ECO:0000256" key="8">
    <source>
        <dbReference type="ARBA" id="ARBA00023034"/>
    </source>
</evidence>
<organism evidence="13 14">
    <name type="scientific">Coleophoma cylindrospora</name>
    <dbReference type="NCBI Taxonomy" id="1849047"/>
    <lineage>
        <taxon>Eukaryota</taxon>
        <taxon>Fungi</taxon>
        <taxon>Dikarya</taxon>
        <taxon>Ascomycota</taxon>
        <taxon>Pezizomycotina</taxon>
        <taxon>Leotiomycetes</taxon>
        <taxon>Helotiales</taxon>
        <taxon>Dermateaceae</taxon>
        <taxon>Coleophoma</taxon>
    </lineage>
</organism>